<organism evidence="2 3">
    <name type="scientific">Adineta steineri</name>
    <dbReference type="NCBI Taxonomy" id="433720"/>
    <lineage>
        <taxon>Eukaryota</taxon>
        <taxon>Metazoa</taxon>
        <taxon>Spiralia</taxon>
        <taxon>Gnathifera</taxon>
        <taxon>Rotifera</taxon>
        <taxon>Eurotatoria</taxon>
        <taxon>Bdelloidea</taxon>
        <taxon>Adinetida</taxon>
        <taxon>Adinetidae</taxon>
        <taxon>Adineta</taxon>
    </lineage>
</organism>
<protein>
    <recommendedName>
        <fullName evidence="1">Dynein heavy chain tail domain-containing protein</fullName>
    </recommendedName>
</protein>
<dbReference type="AlphaFoldDB" id="A0A820P3Q2"/>
<comment type="caution">
    <text evidence="2">The sequence shown here is derived from an EMBL/GenBank/DDBJ whole genome shotgun (WGS) entry which is preliminary data.</text>
</comment>
<dbReference type="PANTHER" id="PTHR46532:SF13">
    <property type="entry name" value="CYTOPLASMIC DYNEIN 1 HEAVY CHAIN 1"/>
    <property type="match status" value="1"/>
</dbReference>
<dbReference type="PANTHER" id="PTHR46532">
    <property type="entry name" value="MALE FERTILITY FACTOR KL5"/>
    <property type="match status" value="1"/>
</dbReference>
<dbReference type="GO" id="GO:0005858">
    <property type="term" value="C:axonemal dynein complex"/>
    <property type="evidence" value="ECO:0007669"/>
    <property type="project" value="TreeGrafter"/>
</dbReference>
<name>A0A820P3Q2_9BILA</name>
<dbReference type="Pfam" id="PF08385">
    <property type="entry name" value="DHC_N1"/>
    <property type="match status" value="1"/>
</dbReference>
<evidence type="ECO:0000313" key="3">
    <source>
        <dbReference type="Proteomes" id="UP000663868"/>
    </source>
</evidence>
<evidence type="ECO:0000313" key="2">
    <source>
        <dbReference type="EMBL" id="CAF4400745.1"/>
    </source>
</evidence>
<dbReference type="InterPro" id="IPR026983">
    <property type="entry name" value="DHC"/>
</dbReference>
<reference evidence="2" key="1">
    <citation type="submission" date="2021-02" db="EMBL/GenBank/DDBJ databases">
        <authorList>
            <person name="Nowell W R."/>
        </authorList>
    </citation>
    <scope>NUCLEOTIDE SEQUENCE</scope>
</reference>
<feature type="domain" description="Dynein heavy chain tail" evidence="1">
    <location>
        <begin position="1"/>
        <end position="127"/>
    </location>
</feature>
<dbReference type="GO" id="GO:0007018">
    <property type="term" value="P:microtubule-based movement"/>
    <property type="evidence" value="ECO:0007669"/>
    <property type="project" value="InterPro"/>
</dbReference>
<gene>
    <name evidence="2" type="ORF">KXQ929_LOCUS51008</name>
</gene>
<proteinExistence type="predicted"/>
<dbReference type="InterPro" id="IPR013594">
    <property type="entry name" value="Dynein_heavy_tail"/>
</dbReference>
<sequence>RNAPPIAGAIAWSRTLLTKIEKAMDIFKLNRHIVALGNFAVVSKLYNRTAKMLLVYEQLLLARWKEKIDAWKDHLNASLLRLNKNNDNNRQIEINSNIELFSIFDEVKWFKRLDVDIPKAALIYMQKILQKKLFYLLPLTW</sequence>
<dbReference type="GO" id="GO:0051959">
    <property type="term" value="F:dynein light intermediate chain binding"/>
    <property type="evidence" value="ECO:0007669"/>
    <property type="project" value="InterPro"/>
</dbReference>
<dbReference type="GO" id="GO:0045505">
    <property type="term" value="F:dynein intermediate chain binding"/>
    <property type="evidence" value="ECO:0007669"/>
    <property type="project" value="InterPro"/>
</dbReference>
<evidence type="ECO:0000259" key="1">
    <source>
        <dbReference type="Pfam" id="PF08385"/>
    </source>
</evidence>
<dbReference type="EMBL" id="CAJOBB010024433">
    <property type="protein sequence ID" value="CAF4400745.1"/>
    <property type="molecule type" value="Genomic_DNA"/>
</dbReference>
<dbReference type="Proteomes" id="UP000663868">
    <property type="component" value="Unassembled WGS sequence"/>
</dbReference>
<accession>A0A820P3Q2</accession>
<feature type="non-terminal residue" evidence="2">
    <location>
        <position position="1"/>
    </location>
</feature>